<dbReference type="GO" id="GO:0016787">
    <property type="term" value="F:hydrolase activity"/>
    <property type="evidence" value="ECO:0007669"/>
    <property type="project" value="UniProtKB-UniRule"/>
</dbReference>
<evidence type="ECO:0000259" key="3">
    <source>
        <dbReference type="PROSITE" id="PS51635"/>
    </source>
</evidence>
<dbReference type="InterPro" id="IPR002641">
    <property type="entry name" value="PNPLA_dom"/>
</dbReference>
<feature type="active site" description="Nucleophile" evidence="2">
    <location>
        <position position="43"/>
    </location>
</feature>
<feature type="active site" description="Proton acceptor" evidence="2">
    <location>
        <position position="219"/>
    </location>
</feature>
<keyword evidence="2" id="KW-0442">Lipid degradation</keyword>
<evidence type="ECO:0000313" key="4">
    <source>
        <dbReference type="EMBL" id="OEH84166.1"/>
    </source>
</evidence>
<dbReference type="InterPro" id="IPR016035">
    <property type="entry name" value="Acyl_Trfase/lysoPLipase"/>
</dbReference>
<evidence type="ECO:0000256" key="1">
    <source>
        <dbReference type="ARBA" id="ARBA00023098"/>
    </source>
</evidence>
<dbReference type="Proteomes" id="UP000095255">
    <property type="component" value="Unassembled WGS sequence"/>
</dbReference>
<feature type="short sequence motif" description="GXSXG" evidence="2">
    <location>
        <begin position="41"/>
        <end position="45"/>
    </location>
</feature>
<dbReference type="STRING" id="1390249.BHU72_12220"/>
<evidence type="ECO:0000256" key="2">
    <source>
        <dbReference type="PROSITE-ProRule" id="PRU01161"/>
    </source>
</evidence>
<dbReference type="RefSeq" id="WP_069703403.1">
    <property type="nucleotide sequence ID" value="NZ_MJAT01000040.1"/>
</dbReference>
<proteinExistence type="predicted"/>
<dbReference type="OrthoDB" id="9770965at2"/>
<keyword evidence="5" id="KW-1185">Reference proteome</keyword>
<accession>A0A1E5L231</accession>
<feature type="short sequence motif" description="DGA/G" evidence="2">
    <location>
        <begin position="219"/>
        <end position="221"/>
    </location>
</feature>
<sequence>MNHKINNFVFEGGGVLGIAYLGVLDYLCQKGMYSSIKNVAGTSAGAITACVSSFNLPFQDMKRIADSLDYRKIPEVGDVPELKYLPPALKREMNKIVGNIDCVYRLLNRYGWYSSNYFYQWLQQTIADQFDSTKKAPPYTFADFKNAAIHKDKRPFKDLYIMGTNLSYKISKLFSYETTPDVEVALAVRISMSIPLFFESISTTDSNITHDDVPNLFVDGGVMANYPIQLFDTGKSPNQQTVGAHFKSQIKYSKTNNLLDFIKNLNAAYMDIQQNAYNHSPQDISRTIDIDTGSISPVNFNVTPNDETYNFLYQQGIKASEQYFDSRKK</sequence>
<dbReference type="CDD" id="cd07207">
    <property type="entry name" value="Pat_ExoU_VipD_like"/>
    <property type="match status" value="1"/>
</dbReference>
<protein>
    <submittedName>
        <fullName evidence="4">Patatin</fullName>
    </submittedName>
</protein>
<dbReference type="PROSITE" id="PS51635">
    <property type="entry name" value="PNPLA"/>
    <property type="match status" value="1"/>
</dbReference>
<dbReference type="EMBL" id="MJAT01000040">
    <property type="protein sequence ID" value="OEH84166.1"/>
    <property type="molecule type" value="Genomic_DNA"/>
</dbReference>
<organism evidence="4 5">
    <name type="scientific">Desulfuribacillus stibiiarsenatis</name>
    <dbReference type="NCBI Taxonomy" id="1390249"/>
    <lineage>
        <taxon>Bacteria</taxon>
        <taxon>Bacillati</taxon>
        <taxon>Bacillota</taxon>
        <taxon>Desulfuribacillia</taxon>
        <taxon>Desulfuribacillales</taxon>
        <taxon>Desulfuribacillaceae</taxon>
        <taxon>Desulfuribacillus</taxon>
    </lineage>
</organism>
<dbReference type="PANTHER" id="PTHR46394">
    <property type="entry name" value="ANNEXIN"/>
    <property type="match status" value="1"/>
</dbReference>
<dbReference type="InterPro" id="IPR052580">
    <property type="entry name" value="Lipid_Hydrolase"/>
</dbReference>
<dbReference type="SUPFAM" id="SSF52151">
    <property type="entry name" value="FabD/lysophospholipase-like"/>
    <property type="match status" value="1"/>
</dbReference>
<dbReference type="AlphaFoldDB" id="A0A1E5L231"/>
<dbReference type="PANTHER" id="PTHR46394:SF1">
    <property type="entry name" value="PNPLA DOMAIN-CONTAINING PROTEIN"/>
    <property type="match status" value="1"/>
</dbReference>
<evidence type="ECO:0000313" key="5">
    <source>
        <dbReference type="Proteomes" id="UP000095255"/>
    </source>
</evidence>
<name>A0A1E5L231_9FIRM</name>
<feature type="short sequence motif" description="GXGXXG" evidence="2">
    <location>
        <begin position="12"/>
        <end position="17"/>
    </location>
</feature>
<dbReference type="GO" id="GO:0016042">
    <property type="term" value="P:lipid catabolic process"/>
    <property type="evidence" value="ECO:0007669"/>
    <property type="project" value="UniProtKB-UniRule"/>
</dbReference>
<keyword evidence="2" id="KW-0378">Hydrolase</keyword>
<dbReference type="Pfam" id="PF01734">
    <property type="entry name" value="Patatin"/>
    <property type="match status" value="1"/>
</dbReference>
<comment type="caution">
    <text evidence="4">The sequence shown here is derived from an EMBL/GenBank/DDBJ whole genome shotgun (WGS) entry which is preliminary data.</text>
</comment>
<feature type="domain" description="PNPLA" evidence="3">
    <location>
        <begin position="8"/>
        <end position="232"/>
    </location>
</feature>
<gene>
    <name evidence="4" type="ORF">BHU72_12220</name>
</gene>
<reference evidence="4 5" key="1">
    <citation type="submission" date="2016-09" db="EMBL/GenBank/DDBJ databases">
        <title>Desulfuribacillus arsenicus sp. nov., an obligately anaerobic, dissimilatory arsenic- and antimonate-reducing bacterium isolated from anoxic sediments.</title>
        <authorList>
            <person name="Abin C.A."/>
            <person name="Hollibaugh J.T."/>
        </authorList>
    </citation>
    <scope>NUCLEOTIDE SEQUENCE [LARGE SCALE GENOMIC DNA]</scope>
    <source>
        <strain evidence="4 5">MLFW-2</strain>
    </source>
</reference>
<keyword evidence="1 2" id="KW-0443">Lipid metabolism</keyword>
<dbReference type="Gene3D" id="3.40.1090.10">
    <property type="entry name" value="Cytosolic phospholipase A2 catalytic domain"/>
    <property type="match status" value="1"/>
</dbReference>